<dbReference type="PANTHER" id="PTHR40448">
    <property type="entry name" value="TWO-COMPONENT SENSOR HISTIDINE KINASE"/>
    <property type="match status" value="1"/>
</dbReference>
<keyword evidence="2" id="KW-1133">Transmembrane helix</keyword>
<evidence type="ECO:0000313" key="5">
    <source>
        <dbReference type="Proteomes" id="UP000274920"/>
    </source>
</evidence>
<keyword evidence="1" id="KW-0175">Coiled coil</keyword>
<dbReference type="InterPro" id="IPR032834">
    <property type="entry name" value="NatK-like_C"/>
</dbReference>
<evidence type="ECO:0000256" key="1">
    <source>
        <dbReference type="SAM" id="Coils"/>
    </source>
</evidence>
<keyword evidence="4" id="KW-0067">ATP-binding</keyword>
<feature type="coiled-coil region" evidence="1">
    <location>
        <begin position="249"/>
        <end position="299"/>
    </location>
</feature>
<feature type="transmembrane region" description="Helical" evidence="2">
    <location>
        <begin position="197"/>
        <end position="215"/>
    </location>
</feature>
<protein>
    <submittedName>
        <fullName evidence="4">ATP-binding protein</fullName>
    </submittedName>
</protein>
<evidence type="ECO:0000313" key="4">
    <source>
        <dbReference type="EMBL" id="RRK30362.1"/>
    </source>
</evidence>
<dbReference type="EMBL" id="RHJS01000002">
    <property type="protein sequence ID" value="RRK30362.1"/>
    <property type="molecule type" value="Genomic_DNA"/>
</dbReference>
<evidence type="ECO:0000256" key="2">
    <source>
        <dbReference type="SAM" id="Phobius"/>
    </source>
</evidence>
<dbReference type="CDD" id="cd16935">
    <property type="entry name" value="HATPase_AgrC-ComD-like"/>
    <property type="match status" value="1"/>
</dbReference>
<accession>A0A426DC70</accession>
<feature type="transmembrane region" description="Helical" evidence="2">
    <location>
        <begin position="159"/>
        <end position="177"/>
    </location>
</feature>
<organism evidence="4 5">
    <name type="scientific">Schaedlerella arabinosiphila</name>
    <dbReference type="NCBI Taxonomy" id="2044587"/>
    <lineage>
        <taxon>Bacteria</taxon>
        <taxon>Bacillati</taxon>
        <taxon>Bacillota</taxon>
        <taxon>Clostridia</taxon>
        <taxon>Lachnospirales</taxon>
        <taxon>Lachnospiraceae</taxon>
        <taxon>Schaedlerella</taxon>
    </lineage>
</organism>
<comment type="caution">
    <text evidence="4">The sequence shown here is derived from an EMBL/GenBank/DDBJ whole genome shotgun (WGS) entry which is preliminary data.</text>
</comment>
<keyword evidence="2" id="KW-0812">Transmembrane</keyword>
<proteinExistence type="predicted"/>
<dbReference type="AlphaFoldDB" id="A0A426DC70"/>
<dbReference type="SUPFAM" id="SSF55874">
    <property type="entry name" value="ATPase domain of HSP90 chaperone/DNA topoisomerase II/histidine kinase"/>
    <property type="match status" value="1"/>
</dbReference>
<dbReference type="PANTHER" id="PTHR40448:SF1">
    <property type="entry name" value="TWO-COMPONENT SENSOR HISTIDINE KINASE"/>
    <property type="match status" value="1"/>
</dbReference>
<dbReference type="Gene3D" id="3.30.565.10">
    <property type="entry name" value="Histidine kinase-like ATPase, C-terminal domain"/>
    <property type="match status" value="1"/>
</dbReference>
<feature type="transmembrane region" description="Helical" evidence="2">
    <location>
        <begin position="12"/>
        <end position="30"/>
    </location>
</feature>
<dbReference type="RefSeq" id="WP_125126196.1">
    <property type="nucleotide sequence ID" value="NZ_RHJS01000002.1"/>
</dbReference>
<dbReference type="InterPro" id="IPR036890">
    <property type="entry name" value="HATPase_C_sf"/>
</dbReference>
<keyword evidence="4" id="KW-0547">Nucleotide-binding</keyword>
<sequence>MKGAEILNTPGYYYAFAYWMSAFVIIFIYHDKPRQKKHWAGDAAVFVILQVFMYLTDGVAKFLFIPSMLLIIFLVLLYVRINCDFTLRETGYYGATVLINAEFAASLCWQIYYNFAFDIPKDYQVFWCVGEMVLVYGLIYAAIYFLERHLRKDIEELRLTGRELLSVFVIALMVYSVSNMSYVDTEWLFSSAMSRDIFIIRTLTDFCGICLLYAYHIQVRAMQMRFEMDTLQNIMEMQYKSYQMSQDNIDMVNQKYHDLKHQITLLKAETETQKSVEYLEQMEREIKSYEAQNKTGNKVLDAVLTIKSMACQGKGIELKCVVEGDLLFFMDDMDVSALFGNMLDNAIESVEKLPDERMRLIRLYVVREKQFLRICTENYCTEQIQFKKGMPVTTKKDKRLHGFGMKSIQTTVRKYDGSVMAALNSNWFEVKILIPIP</sequence>
<gene>
    <name evidence="4" type="ORF">EBB54_02440</name>
</gene>
<dbReference type="GO" id="GO:0042802">
    <property type="term" value="F:identical protein binding"/>
    <property type="evidence" value="ECO:0007669"/>
    <property type="project" value="TreeGrafter"/>
</dbReference>
<dbReference type="GO" id="GO:0005524">
    <property type="term" value="F:ATP binding"/>
    <property type="evidence" value="ECO:0007669"/>
    <property type="project" value="UniProtKB-KW"/>
</dbReference>
<dbReference type="Pfam" id="PF14501">
    <property type="entry name" value="HATPase_c_5"/>
    <property type="match status" value="1"/>
</dbReference>
<reference evidence="4" key="1">
    <citation type="submission" date="2018-10" db="EMBL/GenBank/DDBJ databases">
        <title>Schaedlerella arabinophila gen. nov. sp. nov., isolated from the mouse intestinal tract and comparative analysis with the genome of the closely related altered Schaedler flora strain ASF502.</title>
        <authorList>
            <person name="Miyake S."/>
            <person name="Soh M."/>
            <person name="Seedorf H."/>
        </authorList>
    </citation>
    <scope>NUCLEOTIDE SEQUENCE [LARGE SCALE GENOMIC DNA]</scope>
    <source>
        <strain evidence="4">DSM 106076</strain>
    </source>
</reference>
<keyword evidence="5" id="KW-1185">Reference proteome</keyword>
<feature type="transmembrane region" description="Helical" evidence="2">
    <location>
        <begin position="91"/>
        <end position="112"/>
    </location>
</feature>
<name>A0A426DC70_9FIRM</name>
<feature type="transmembrane region" description="Helical" evidence="2">
    <location>
        <begin position="62"/>
        <end position="79"/>
    </location>
</feature>
<keyword evidence="2" id="KW-0472">Membrane</keyword>
<feature type="transmembrane region" description="Helical" evidence="2">
    <location>
        <begin position="124"/>
        <end position="147"/>
    </location>
</feature>
<dbReference type="Proteomes" id="UP000274920">
    <property type="component" value="Unassembled WGS sequence"/>
</dbReference>
<feature type="domain" description="Sensor histidine kinase NatK-like C-terminal" evidence="3">
    <location>
        <begin position="332"/>
        <end position="435"/>
    </location>
</feature>
<evidence type="ECO:0000259" key="3">
    <source>
        <dbReference type="Pfam" id="PF14501"/>
    </source>
</evidence>